<feature type="domain" description="HTH araC/xylS-type" evidence="4">
    <location>
        <begin position="170"/>
        <end position="271"/>
    </location>
</feature>
<dbReference type="EMBL" id="CP001721">
    <property type="protein sequence ID" value="ACV51267.1"/>
    <property type="molecule type" value="Genomic_DNA"/>
</dbReference>
<dbReference type="GO" id="GO:0043565">
    <property type="term" value="F:sequence-specific DNA binding"/>
    <property type="evidence" value="ECO:0007669"/>
    <property type="project" value="InterPro"/>
</dbReference>
<dbReference type="PANTHER" id="PTHR43280:SF28">
    <property type="entry name" value="HTH-TYPE TRANSCRIPTIONAL ACTIVATOR RHAS"/>
    <property type="match status" value="1"/>
</dbReference>
<dbReference type="OrthoDB" id="45544at2"/>
<sequence>MNNDRLTQALKNILLNGKTLAQESTSNVILYAHYETKETDNPHIKGFFSLTTAFDLENLNQFSKKPHGDTIVCLSILARKNYFGSFLFFLMPTSENYFTFTTNLISNKNTLPKQVHPADIEQIYTLYTQIIITYSERKPNWEAIVTSLLITLITCLSPDAHYTFTPGNTNETVALILNEITAHSESITLAKLSEKYSYTPTYLSELLRQKCGKTFSELVLEQRMERAKTLLTHTKLPVSTISSMVGYGGTTEFYKKFKDYFSLTPREMRNKTF</sequence>
<dbReference type="PROSITE" id="PS00041">
    <property type="entry name" value="HTH_ARAC_FAMILY_1"/>
    <property type="match status" value="1"/>
</dbReference>
<evidence type="ECO:0000256" key="3">
    <source>
        <dbReference type="ARBA" id="ARBA00023163"/>
    </source>
</evidence>
<evidence type="ECO:0000256" key="1">
    <source>
        <dbReference type="ARBA" id="ARBA00023015"/>
    </source>
</evidence>
<dbReference type="GO" id="GO:0003700">
    <property type="term" value="F:DNA-binding transcription factor activity"/>
    <property type="evidence" value="ECO:0007669"/>
    <property type="project" value="InterPro"/>
</dbReference>
<dbReference type="InterPro" id="IPR018060">
    <property type="entry name" value="HTH_AraC"/>
</dbReference>
<protein>
    <submittedName>
        <fullName evidence="5">Transcriptional regulator, AraC family</fullName>
    </submittedName>
</protein>
<keyword evidence="3" id="KW-0804">Transcription</keyword>
<dbReference type="SMART" id="SM00342">
    <property type="entry name" value="HTH_ARAC"/>
    <property type="match status" value="1"/>
</dbReference>
<dbReference type="Pfam" id="PF12833">
    <property type="entry name" value="HTH_18"/>
    <property type="match status" value="1"/>
</dbReference>
<keyword evidence="2" id="KW-0238">DNA-binding</keyword>
<dbReference type="Proteomes" id="UP000000960">
    <property type="component" value="Chromosome"/>
</dbReference>
<dbReference type="Gene3D" id="1.10.10.60">
    <property type="entry name" value="Homeodomain-like"/>
    <property type="match status" value="2"/>
</dbReference>
<dbReference type="InterPro" id="IPR009057">
    <property type="entry name" value="Homeodomain-like_sf"/>
</dbReference>
<keyword evidence="1" id="KW-0805">Transcription regulation</keyword>
<dbReference type="HOGENOM" id="CLU_1017987_0_0_11"/>
<dbReference type="GeneID" id="84806904"/>
<dbReference type="SUPFAM" id="SSF46689">
    <property type="entry name" value="Homeodomain-like"/>
    <property type="match status" value="1"/>
</dbReference>
<dbReference type="PROSITE" id="PS01124">
    <property type="entry name" value="HTH_ARAC_FAMILY_2"/>
    <property type="match status" value="1"/>
</dbReference>
<name>C8W727_LANP1</name>
<dbReference type="RefSeq" id="WP_012808924.1">
    <property type="nucleotide sequence ID" value="NC_013203.1"/>
</dbReference>
<dbReference type="STRING" id="521095.Apar_0838"/>
<evidence type="ECO:0000313" key="5">
    <source>
        <dbReference type="EMBL" id="ACV51267.1"/>
    </source>
</evidence>
<evidence type="ECO:0000259" key="4">
    <source>
        <dbReference type="PROSITE" id="PS01124"/>
    </source>
</evidence>
<organism evidence="5 6">
    <name type="scientific">Lancefieldella parvula (strain ATCC 33793 / DSM 20469 / CCUG 32760 / JCM 10300 / KCTC 3663 / VPI 0546 / 1246)</name>
    <name type="common">Atopobium parvulum</name>
    <dbReference type="NCBI Taxonomy" id="521095"/>
    <lineage>
        <taxon>Bacteria</taxon>
        <taxon>Bacillati</taxon>
        <taxon>Actinomycetota</taxon>
        <taxon>Coriobacteriia</taxon>
        <taxon>Coriobacteriales</taxon>
        <taxon>Atopobiaceae</taxon>
        <taxon>Lancefieldella</taxon>
    </lineage>
</organism>
<evidence type="ECO:0000313" key="6">
    <source>
        <dbReference type="Proteomes" id="UP000000960"/>
    </source>
</evidence>
<evidence type="ECO:0000256" key="2">
    <source>
        <dbReference type="ARBA" id="ARBA00023125"/>
    </source>
</evidence>
<dbReference type="InterPro" id="IPR018062">
    <property type="entry name" value="HTH_AraC-typ_CS"/>
</dbReference>
<accession>C8W727</accession>
<proteinExistence type="predicted"/>
<gene>
    <name evidence="5" type="ordered locus">Apar_0838</name>
</gene>
<reference evidence="5 6" key="1">
    <citation type="journal article" date="2009" name="Stand. Genomic Sci.">
        <title>Complete genome sequence of Atopobium parvulum type strain (IPP 1246).</title>
        <authorList>
            <person name="Copeland A."/>
            <person name="Sikorski J."/>
            <person name="Lapidus A."/>
            <person name="Nolan M."/>
            <person name="Del Rio T.G."/>
            <person name="Lucas S."/>
            <person name="Chen F."/>
            <person name="Tice H."/>
            <person name="Pitluck S."/>
            <person name="Cheng J.F."/>
            <person name="Pukall R."/>
            <person name="Chertkov O."/>
            <person name="Brettin T."/>
            <person name="Han C."/>
            <person name="Detter J.C."/>
            <person name="Kuske C."/>
            <person name="Bruce D."/>
            <person name="Goodwin L."/>
            <person name="Ivanova N."/>
            <person name="Mavromatis K."/>
            <person name="Mikhailova N."/>
            <person name="Chen A."/>
            <person name="Palaniappan K."/>
            <person name="Chain P."/>
            <person name="Rohde M."/>
            <person name="Goker M."/>
            <person name="Bristow J."/>
            <person name="Eisen J.A."/>
            <person name="Markowitz V."/>
            <person name="Hugenholtz P."/>
            <person name="Kyrpides N.C."/>
            <person name="Klenk H.P."/>
            <person name="Detter J.C."/>
        </authorList>
    </citation>
    <scope>NUCLEOTIDE SEQUENCE [LARGE SCALE GENOMIC DNA]</scope>
    <source>
        <strain evidence="6">ATCC 33793 / DSM 20469 / CCUG 32760 / JCM 10300 / KCTC 3663 / VPI 0546 / 1246</strain>
    </source>
</reference>
<dbReference type="KEGG" id="apv:Apar_0838"/>
<dbReference type="eggNOG" id="COG2207">
    <property type="taxonomic scope" value="Bacteria"/>
</dbReference>
<keyword evidence="6" id="KW-1185">Reference proteome</keyword>
<dbReference type="PANTHER" id="PTHR43280">
    <property type="entry name" value="ARAC-FAMILY TRANSCRIPTIONAL REGULATOR"/>
    <property type="match status" value="1"/>
</dbReference>
<dbReference type="AlphaFoldDB" id="C8W727"/>